<dbReference type="PANTHER" id="PTHR42852:SF6">
    <property type="entry name" value="THIOL:DISULFIDE INTERCHANGE PROTEIN DSBE"/>
    <property type="match status" value="1"/>
</dbReference>
<evidence type="ECO:0000313" key="7">
    <source>
        <dbReference type="Proteomes" id="UP000289703"/>
    </source>
</evidence>
<feature type="domain" description="Thioredoxin" evidence="5">
    <location>
        <begin position="227"/>
        <end position="365"/>
    </location>
</feature>
<keyword evidence="3" id="KW-1015">Disulfide bond</keyword>
<keyword evidence="2" id="KW-0201">Cytochrome c-type biogenesis</keyword>
<dbReference type="GO" id="GO:0017004">
    <property type="term" value="P:cytochrome complex assembly"/>
    <property type="evidence" value="ECO:0007669"/>
    <property type="project" value="UniProtKB-KW"/>
</dbReference>
<dbReference type="CDD" id="cd02966">
    <property type="entry name" value="TlpA_like_family"/>
    <property type="match status" value="1"/>
</dbReference>
<dbReference type="Gene3D" id="3.40.30.10">
    <property type="entry name" value="Glutaredoxin"/>
    <property type="match status" value="1"/>
</dbReference>
<dbReference type="PROSITE" id="PS51257">
    <property type="entry name" value="PROKAR_LIPOPROTEIN"/>
    <property type="match status" value="1"/>
</dbReference>
<evidence type="ECO:0000256" key="4">
    <source>
        <dbReference type="ARBA" id="ARBA00023284"/>
    </source>
</evidence>
<evidence type="ECO:0000256" key="2">
    <source>
        <dbReference type="ARBA" id="ARBA00022748"/>
    </source>
</evidence>
<protein>
    <submittedName>
        <fullName evidence="6">AhpC/TSA family protein</fullName>
    </submittedName>
</protein>
<keyword evidence="7" id="KW-1185">Reference proteome</keyword>
<proteinExistence type="predicted"/>
<dbReference type="InterPro" id="IPR000866">
    <property type="entry name" value="AhpC/TSA"/>
</dbReference>
<dbReference type="InterPro" id="IPR025380">
    <property type="entry name" value="DUF4369"/>
</dbReference>
<organism evidence="6 7">
    <name type="scientific">Ancylomarina salipaludis</name>
    <dbReference type="NCBI Taxonomy" id="2501299"/>
    <lineage>
        <taxon>Bacteria</taxon>
        <taxon>Pseudomonadati</taxon>
        <taxon>Bacteroidota</taxon>
        <taxon>Bacteroidia</taxon>
        <taxon>Marinilabiliales</taxon>
        <taxon>Marinifilaceae</taxon>
        <taxon>Ancylomarina</taxon>
    </lineage>
</organism>
<dbReference type="PANTHER" id="PTHR42852">
    <property type="entry name" value="THIOL:DISULFIDE INTERCHANGE PROTEIN DSBE"/>
    <property type="match status" value="1"/>
</dbReference>
<dbReference type="InterPro" id="IPR013766">
    <property type="entry name" value="Thioredoxin_domain"/>
</dbReference>
<dbReference type="PROSITE" id="PS00194">
    <property type="entry name" value="THIOREDOXIN_1"/>
    <property type="match status" value="1"/>
</dbReference>
<name>A0A4Q1JSF1_9BACT</name>
<keyword evidence="4" id="KW-0676">Redox-active center</keyword>
<dbReference type="AlphaFoldDB" id="A0A4Q1JSF1"/>
<dbReference type="InterPro" id="IPR017937">
    <property type="entry name" value="Thioredoxin_CS"/>
</dbReference>
<evidence type="ECO:0000256" key="1">
    <source>
        <dbReference type="ARBA" id="ARBA00004196"/>
    </source>
</evidence>
<dbReference type="Pfam" id="PF00578">
    <property type="entry name" value="AhpC-TSA"/>
    <property type="match status" value="1"/>
</dbReference>
<dbReference type="Pfam" id="PF14289">
    <property type="entry name" value="DUF4369"/>
    <property type="match status" value="1"/>
</dbReference>
<dbReference type="InterPro" id="IPR036249">
    <property type="entry name" value="Thioredoxin-like_sf"/>
</dbReference>
<dbReference type="GO" id="GO:0016209">
    <property type="term" value="F:antioxidant activity"/>
    <property type="evidence" value="ECO:0007669"/>
    <property type="project" value="InterPro"/>
</dbReference>
<sequence>MKKLLFGVVAVSVLFAACNTQKKYELSGKIEGQTDGKIFLNIEKDRQLVKIDSADIVNGEFKIEGSVAVPDMYYLQIGDKRGAIPVFLENAPIKVEANVEALRDAKITGSASQDLYKGFVDSMMEYKAKQEPIVAAYRKANAEKDEEAVKKAIAEYDAIDAEKMESIKTFVKANSNSAAIAIVTKNNLLNQLKVNEVEELYNTFAEDVKATRSAIAIKERIELLNKVAVGQPAPDFTLNTPEGTPFSLSSLKGKVVVMDFWASWCGPCRRENPHMVEIYNELHDKGVEFLGVSLDKKKEDWVKAIEKDGLIWNHVSDLEYWNSAAAKLYGINSIPATVVIDQNGVIVANKVFGDELKAELEKLLK</sequence>
<dbReference type="InterPro" id="IPR050553">
    <property type="entry name" value="Thioredoxin_ResA/DsbE_sf"/>
</dbReference>
<dbReference type="GO" id="GO:0016491">
    <property type="term" value="F:oxidoreductase activity"/>
    <property type="evidence" value="ECO:0007669"/>
    <property type="project" value="InterPro"/>
</dbReference>
<dbReference type="PROSITE" id="PS51352">
    <property type="entry name" value="THIOREDOXIN_2"/>
    <property type="match status" value="1"/>
</dbReference>
<dbReference type="SUPFAM" id="SSF52833">
    <property type="entry name" value="Thioredoxin-like"/>
    <property type="match status" value="1"/>
</dbReference>
<gene>
    <name evidence="6" type="ORF">EO244_02190</name>
</gene>
<dbReference type="OrthoDB" id="9794348at2"/>
<comment type="subcellular location">
    <subcellularLocation>
        <location evidence="1">Cell envelope</location>
    </subcellularLocation>
</comment>
<accession>A0A4Q1JSF1</accession>
<evidence type="ECO:0000313" key="6">
    <source>
        <dbReference type="EMBL" id="RXQ97715.1"/>
    </source>
</evidence>
<evidence type="ECO:0000256" key="3">
    <source>
        <dbReference type="ARBA" id="ARBA00023157"/>
    </source>
</evidence>
<dbReference type="GO" id="GO:0030313">
    <property type="term" value="C:cell envelope"/>
    <property type="evidence" value="ECO:0007669"/>
    <property type="project" value="UniProtKB-SubCell"/>
</dbReference>
<evidence type="ECO:0000259" key="5">
    <source>
        <dbReference type="PROSITE" id="PS51352"/>
    </source>
</evidence>
<reference evidence="6 7" key="1">
    <citation type="submission" date="2019-01" db="EMBL/GenBank/DDBJ databases">
        <title>Ancylomarina salipaludis sp. nov., isolated from a salt marsh.</title>
        <authorList>
            <person name="Yoon J.-H."/>
        </authorList>
    </citation>
    <scope>NUCLEOTIDE SEQUENCE [LARGE SCALE GENOMIC DNA]</scope>
    <source>
        <strain evidence="6 7">SHSM-M15</strain>
    </source>
</reference>
<dbReference type="Proteomes" id="UP000289703">
    <property type="component" value="Unassembled WGS sequence"/>
</dbReference>
<comment type="caution">
    <text evidence="6">The sequence shown here is derived from an EMBL/GenBank/DDBJ whole genome shotgun (WGS) entry which is preliminary data.</text>
</comment>
<dbReference type="RefSeq" id="WP_129252476.1">
    <property type="nucleotide sequence ID" value="NZ_SAXA01000001.1"/>
</dbReference>
<dbReference type="EMBL" id="SAXA01000001">
    <property type="protein sequence ID" value="RXQ97715.1"/>
    <property type="molecule type" value="Genomic_DNA"/>
</dbReference>